<dbReference type="OrthoDB" id="9799672at2"/>
<name>A0A1I3EX51_9BURK</name>
<dbReference type="GO" id="GO:0008171">
    <property type="term" value="F:O-methyltransferase activity"/>
    <property type="evidence" value="ECO:0007669"/>
    <property type="project" value="InterPro"/>
</dbReference>
<dbReference type="Gene3D" id="3.40.50.150">
    <property type="entry name" value="Vaccinia Virus protein VP39"/>
    <property type="match status" value="1"/>
</dbReference>
<sequence>MSSPGTALLDRLHEQSTAETMARARAQFHGSNEELAELAEQYGALVPRLRGRFLREQGLSSEDTESSQGVDLLLAISAGMGQFLRNMVLAHRPSRILELGSSCGVSTLYFAQALRTLGSGTVIATELDAAKCAQLRKHIRTAEVEPYVDLREGDVFETVAELDGTFDIVFIDIWADAYLRLFKQVEPLLRPGSIVLADNMYTAEDAVQAYKHYLEQSPRFSSTTLDFESGVEFTVVVS</sequence>
<dbReference type="GO" id="GO:0032259">
    <property type="term" value="P:methylation"/>
    <property type="evidence" value="ECO:0007669"/>
    <property type="project" value="UniProtKB-KW"/>
</dbReference>
<evidence type="ECO:0000313" key="4">
    <source>
        <dbReference type="EMBL" id="SFI03121.1"/>
    </source>
</evidence>
<organism evidence="4 5">
    <name type="scientific">Paraburkholderia megapolitana</name>
    <dbReference type="NCBI Taxonomy" id="420953"/>
    <lineage>
        <taxon>Bacteria</taxon>
        <taxon>Pseudomonadati</taxon>
        <taxon>Pseudomonadota</taxon>
        <taxon>Betaproteobacteria</taxon>
        <taxon>Burkholderiales</taxon>
        <taxon>Burkholderiaceae</taxon>
        <taxon>Paraburkholderia</taxon>
    </lineage>
</organism>
<dbReference type="EMBL" id="FOQU01000001">
    <property type="protein sequence ID" value="SFI03121.1"/>
    <property type="molecule type" value="Genomic_DNA"/>
</dbReference>
<keyword evidence="2 4" id="KW-0808">Transferase</keyword>
<dbReference type="AlphaFoldDB" id="A0A1I3EX51"/>
<evidence type="ECO:0000256" key="3">
    <source>
        <dbReference type="ARBA" id="ARBA00022691"/>
    </source>
</evidence>
<proteinExistence type="predicted"/>
<evidence type="ECO:0000256" key="1">
    <source>
        <dbReference type="ARBA" id="ARBA00022603"/>
    </source>
</evidence>
<dbReference type="CDD" id="cd02440">
    <property type="entry name" value="AdoMet_MTases"/>
    <property type="match status" value="1"/>
</dbReference>
<dbReference type="Pfam" id="PF13578">
    <property type="entry name" value="Methyltransf_24"/>
    <property type="match status" value="1"/>
</dbReference>
<keyword evidence="1 4" id="KW-0489">Methyltransferase</keyword>
<evidence type="ECO:0000256" key="2">
    <source>
        <dbReference type="ARBA" id="ARBA00022679"/>
    </source>
</evidence>
<dbReference type="InterPro" id="IPR002935">
    <property type="entry name" value="SAM_O-MeTrfase"/>
</dbReference>
<keyword evidence="5" id="KW-1185">Reference proteome</keyword>
<accession>A0A1I3EX51</accession>
<dbReference type="PANTHER" id="PTHR43167">
    <property type="entry name" value="PUTATIVE (AFU_ORTHOLOGUE AFUA_6G01830)-RELATED"/>
    <property type="match status" value="1"/>
</dbReference>
<reference evidence="4 5" key="1">
    <citation type="submission" date="2016-10" db="EMBL/GenBank/DDBJ databases">
        <authorList>
            <person name="de Groot N.N."/>
        </authorList>
    </citation>
    <scope>NUCLEOTIDE SEQUENCE [LARGE SCALE GENOMIC DNA]</scope>
    <source>
        <strain evidence="4 5">LMG 23650</strain>
    </source>
</reference>
<dbReference type="Proteomes" id="UP000199548">
    <property type="component" value="Unassembled WGS sequence"/>
</dbReference>
<dbReference type="InterPro" id="IPR029063">
    <property type="entry name" value="SAM-dependent_MTases_sf"/>
</dbReference>
<dbReference type="SUPFAM" id="SSF53335">
    <property type="entry name" value="S-adenosyl-L-methionine-dependent methyltransferases"/>
    <property type="match status" value="1"/>
</dbReference>
<protein>
    <submittedName>
        <fullName evidence="4">Predicted O-methyltransferase YrrM</fullName>
    </submittedName>
</protein>
<dbReference type="PANTHER" id="PTHR43167:SF1">
    <property type="entry name" value="PUTATIVE (AFU_ORTHOLOGUE AFUA_6G01830)-RELATED"/>
    <property type="match status" value="1"/>
</dbReference>
<evidence type="ECO:0000313" key="5">
    <source>
        <dbReference type="Proteomes" id="UP000199548"/>
    </source>
</evidence>
<dbReference type="PROSITE" id="PS51682">
    <property type="entry name" value="SAM_OMT_I"/>
    <property type="match status" value="1"/>
</dbReference>
<dbReference type="RefSeq" id="WP_091008539.1">
    <property type="nucleotide sequence ID" value="NZ_CP041743.1"/>
</dbReference>
<dbReference type="STRING" id="420953.SAMN05192543_1011127"/>
<keyword evidence="3" id="KW-0949">S-adenosyl-L-methionine</keyword>
<gene>
    <name evidence="4" type="ORF">SAMN05192543_1011127</name>
</gene>